<dbReference type="PANTHER" id="PTHR33766">
    <property type="entry name" value="PROTEIN FAM181B"/>
    <property type="match status" value="1"/>
</dbReference>
<dbReference type="PANTHER" id="PTHR33766:SF1">
    <property type="entry name" value="PROTEIN FAM181A"/>
    <property type="match status" value="1"/>
</dbReference>
<reference evidence="1 2" key="1">
    <citation type="submission" date="2024-01" db="EMBL/GenBank/DDBJ databases">
        <title>The genome of the rayed Mediterranean limpet Patella caerulea (Linnaeus, 1758).</title>
        <authorList>
            <person name="Anh-Thu Weber A."/>
            <person name="Halstead-Nussloch G."/>
        </authorList>
    </citation>
    <scope>NUCLEOTIDE SEQUENCE [LARGE SCALE GENOMIC DNA]</scope>
    <source>
        <strain evidence="1">AATW-2023a</strain>
        <tissue evidence="1">Whole specimen</tissue>
    </source>
</reference>
<protein>
    <submittedName>
        <fullName evidence="1">Uncharacterized protein</fullName>
    </submittedName>
</protein>
<accession>A0AAN8G1X0</accession>
<sequence length="271" mass="30908">MGKDGDAASLLNFVDLASNNLKLALDKTCKFKRRINHRKYLQKQLKKRSGPKPSSEETMSYKIRCVAKKASPIGLPSQVKSLQALFDPTKFQNHYCTDLNFKTCASKTPMRNRNLPASFFVEPGSNRTVTDFHFQNDHVRQNCELQSVTLKPELGECDVNEIIDNWTDSTPESFISTNSMETLTYPQCSILETITPLNNEYISSNSCFEKDEFENILIFQQKDRGMTNDVTEQNLDPPGLPTFPQAFSKNRLYDCGLMSSQRFHIDFSNCI</sequence>
<proteinExistence type="predicted"/>
<evidence type="ECO:0000313" key="1">
    <source>
        <dbReference type="EMBL" id="KAK6168337.1"/>
    </source>
</evidence>
<dbReference type="AlphaFoldDB" id="A0AAN8G1X0"/>
<organism evidence="1 2">
    <name type="scientific">Patella caerulea</name>
    <name type="common">Rayed Mediterranean limpet</name>
    <dbReference type="NCBI Taxonomy" id="87958"/>
    <lineage>
        <taxon>Eukaryota</taxon>
        <taxon>Metazoa</taxon>
        <taxon>Spiralia</taxon>
        <taxon>Lophotrochozoa</taxon>
        <taxon>Mollusca</taxon>
        <taxon>Gastropoda</taxon>
        <taxon>Patellogastropoda</taxon>
        <taxon>Patelloidea</taxon>
        <taxon>Patellidae</taxon>
        <taxon>Patella</taxon>
    </lineage>
</organism>
<keyword evidence="2" id="KW-1185">Reference proteome</keyword>
<comment type="caution">
    <text evidence="1">The sequence shown here is derived from an EMBL/GenBank/DDBJ whole genome shotgun (WGS) entry which is preliminary data.</text>
</comment>
<dbReference type="InterPro" id="IPR053819">
    <property type="entry name" value="TEADIR3_omega_loop"/>
</dbReference>
<dbReference type="Pfam" id="PF15238">
    <property type="entry name" value="TEADIR3"/>
    <property type="match status" value="1"/>
</dbReference>
<name>A0AAN8G1X0_PATCE</name>
<evidence type="ECO:0000313" key="2">
    <source>
        <dbReference type="Proteomes" id="UP001347796"/>
    </source>
</evidence>
<dbReference type="EMBL" id="JAZGQO010000016">
    <property type="protein sequence ID" value="KAK6168337.1"/>
    <property type="molecule type" value="Genomic_DNA"/>
</dbReference>
<dbReference type="Proteomes" id="UP001347796">
    <property type="component" value="Unassembled WGS sequence"/>
</dbReference>
<dbReference type="InterPro" id="IPR029359">
    <property type="entry name" value="FAM181"/>
</dbReference>
<gene>
    <name evidence="1" type="ORF">SNE40_020893</name>
</gene>